<evidence type="ECO:0000256" key="5">
    <source>
        <dbReference type="ARBA" id="ARBA00023263"/>
    </source>
</evidence>
<evidence type="ECO:0000256" key="1">
    <source>
        <dbReference type="ARBA" id="ARBA00004241"/>
    </source>
</evidence>
<sequence length="82" mass="8360">MKFLEKLTSKKGQVSMEIGILVAAAVAVAAIAAYFYAKNVKDSQANVAQAANNTANALADIANDSVEGISSLDITGTATTTP</sequence>
<evidence type="ECO:0000313" key="8">
    <source>
        <dbReference type="Proteomes" id="UP000558015"/>
    </source>
</evidence>
<dbReference type="Proteomes" id="UP000558015">
    <property type="component" value="Unassembled WGS sequence"/>
</dbReference>
<dbReference type="AlphaFoldDB" id="A0A7J9P7G7"/>
<dbReference type="RefSeq" id="WP_181492733.1">
    <property type="nucleotide sequence ID" value="NZ_JACDUN010000001.1"/>
</dbReference>
<evidence type="ECO:0000313" key="7">
    <source>
        <dbReference type="EMBL" id="MBA2857339.1"/>
    </source>
</evidence>
<keyword evidence="6" id="KW-0472">Membrane</keyword>
<dbReference type="InterPro" id="IPR007166">
    <property type="entry name" value="Class3_signal_pept_motif"/>
</dbReference>
<dbReference type="Pfam" id="PF04021">
    <property type="entry name" value="Class_IIIsignal"/>
    <property type="match status" value="1"/>
</dbReference>
<proteinExistence type="predicted"/>
<reference evidence="7 8" key="1">
    <citation type="submission" date="2020-07" db="EMBL/GenBank/DDBJ databases">
        <title>Genomic Encyclopedia of Type Strains, Phase IV (KMG-V): Genome sequencing to study the core and pangenomes of soil and plant-associated prokaryotes.</title>
        <authorList>
            <person name="Whitman W."/>
        </authorList>
    </citation>
    <scope>NUCLEOTIDE SEQUENCE [LARGE SCALE GENOMIC DNA]</scope>
    <source>
        <strain evidence="7 8">C12</strain>
    </source>
</reference>
<evidence type="ECO:0000256" key="3">
    <source>
        <dbReference type="ARBA" id="ARBA00004613"/>
    </source>
</evidence>
<evidence type="ECO:0000256" key="6">
    <source>
        <dbReference type="SAM" id="Phobius"/>
    </source>
</evidence>
<dbReference type="GO" id="GO:0009986">
    <property type="term" value="C:cell surface"/>
    <property type="evidence" value="ECO:0007669"/>
    <property type="project" value="UniProtKB-SubCell"/>
</dbReference>
<keyword evidence="5" id="KW-0281">Fimbrium</keyword>
<gene>
    <name evidence="7" type="ORF">HNP93_000040</name>
</gene>
<comment type="subcellular location">
    <subcellularLocation>
        <location evidence="1">Cell surface</location>
    </subcellularLocation>
    <subcellularLocation>
        <location evidence="2">Fimbrium</location>
    </subcellularLocation>
    <subcellularLocation>
        <location evidence="3">Secreted</location>
    </subcellularLocation>
</comment>
<dbReference type="EMBL" id="JACDUN010000001">
    <property type="protein sequence ID" value="MBA2857339.1"/>
    <property type="molecule type" value="Genomic_DNA"/>
</dbReference>
<feature type="transmembrane region" description="Helical" evidence="6">
    <location>
        <begin position="20"/>
        <end position="37"/>
    </location>
</feature>
<keyword evidence="6" id="KW-1133">Transmembrane helix</keyword>
<keyword evidence="6" id="KW-0812">Transmembrane</keyword>
<evidence type="ECO:0000256" key="2">
    <source>
        <dbReference type="ARBA" id="ARBA00004561"/>
    </source>
</evidence>
<keyword evidence="4" id="KW-0964">Secreted</keyword>
<name>A0A7J9P7G7_METMI</name>
<accession>A0A7J9P7G7</accession>
<comment type="caution">
    <text evidence="7">The sequence shown here is derived from an EMBL/GenBank/DDBJ whole genome shotgun (WGS) entry which is preliminary data.</text>
</comment>
<dbReference type="GO" id="GO:0005576">
    <property type="term" value="C:extracellular region"/>
    <property type="evidence" value="ECO:0007669"/>
    <property type="project" value="UniProtKB-SubCell"/>
</dbReference>
<evidence type="ECO:0000256" key="4">
    <source>
        <dbReference type="ARBA" id="ARBA00022525"/>
    </source>
</evidence>
<organism evidence="7 8">
    <name type="scientific">Methanococcus maripaludis</name>
    <name type="common">Methanococcus deltae</name>
    <dbReference type="NCBI Taxonomy" id="39152"/>
    <lineage>
        <taxon>Archaea</taxon>
        <taxon>Methanobacteriati</taxon>
        <taxon>Methanobacteriota</taxon>
        <taxon>Methanomada group</taxon>
        <taxon>Methanococci</taxon>
        <taxon>Methanococcales</taxon>
        <taxon>Methanococcaceae</taxon>
        <taxon>Methanococcus</taxon>
    </lineage>
</organism>
<protein>
    <submittedName>
        <fullName evidence="7">Uncharacterized protein (UPF0333 family)</fullName>
    </submittedName>
</protein>